<dbReference type="CDD" id="cd02947">
    <property type="entry name" value="TRX_family"/>
    <property type="match status" value="1"/>
</dbReference>
<protein>
    <submittedName>
        <fullName evidence="2">Thioredoxin</fullName>
    </submittedName>
</protein>
<feature type="domain" description="Thioredoxin" evidence="1">
    <location>
        <begin position="1"/>
        <end position="111"/>
    </location>
</feature>
<name>A0A2Z6GC53_9PROT</name>
<organism evidence="2 3">
    <name type="scientific">Ferriphaselus amnicola</name>
    <dbReference type="NCBI Taxonomy" id="1188319"/>
    <lineage>
        <taxon>Bacteria</taxon>
        <taxon>Pseudomonadati</taxon>
        <taxon>Pseudomonadota</taxon>
        <taxon>Betaproteobacteria</taxon>
        <taxon>Nitrosomonadales</taxon>
        <taxon>Gallionellaceae</taxon>
        <taxon>Ferriphaselus</taxon>
    </lineage>
</organism>
<dbReference type="EMBL" id="AP018738">
    <property type="protein sequence ID" value="BBE51066.1"/>
    <property type="molecule type" value="Genomic_DNA"/>
</dbReference>
<evidence type="ECO:0000259" key="1">
    <source>
        <dbReference type="PROSITE" id="PS51352"/>
    </source>
</evidence>
<dbReference type="Proteomes" id="UP000033070">
    <property type="component" value="Chromosome"/>
</dbReference>
<dbReference type="InterPro" id="IPR013766">
    <property type="entry name" value="Thioredoxin_domain"/>
</dbReference>
<evidence type="ECO:0000313" key="3">
    <source>
        <dbReference type="Proteomes" id="UP000033070"/>
    </source>
</evidence>
<dbReference type="KEGG" id="fam:OYT1_ch1512"/>
<dbReference type="PANTHER" id="PTHR45663">
    <property type="entry name" value="GEO12009P1"/>
    <property type="match status" value="1"/>
</dbReference>
<dbReference type="Gene3D" id="3.40.30.10">
    <property type="entry name" value="Glutaredoxin"/>
    <property type="match status" value="1"/>
</dbReference>
<dbReference type="InterPro" id="IPR036249">
    <property type="entry name" value="Thioredoxin-like_sf"/>
</dbReference>
<dbReference type="GO" id="GO:0005737">
    <property type="term" value="C:cytoplasm"/>
    <property type="evidence" value="ECO:0007669"/>
    <property type="project" value="TreeGrafter"/>
</dbReference>
<dbReference type="PRINTS" id="PR00421">
    <property type="entry name" value="THIOREDOXIN"/>
</dbReference>
<dbReference type="PROSITE" id="PS51352">
    <property type="entry name" value="THIOREDOXIN_2"/>
    <property type="match status" value="1"/>
</dbReference>
<sequence>MSDFSYNVEEDNFDKLVVARSHELPVLMDISAEWCSPCRVLAPLLHKLVFEYNGKFILGIVDADENMRIAGRHKVRGFPTVIAYSYGIEIDRFHSAQTEGYLRNFIDSVLARHETHQH</sequence>
<dbReference type="GO" id="GO:0015035">
    <property type="term" value="F:protein-disulfide reductase activity"/>
    <property type="evidence" value="ECO:0007669"/>
    <property type="project" value="TreeGrafter"/>
</dbReference>
<dbReference type="SUPFAM" id="SSF52833">
    <property type="entry name" value="Thioredoxin-like"/>
    <property type="match status" value="1"/>
</dbReference>
<reference evidence="2 3" key="1">
    <citation type="submission" date="2018-06" db="EMBL/GenBank/DDBJ databases">
        <title>OYT1 Genome Sequencing.</title>
        <authorList>
            <person name="Kato S."/>
            <person name="Itoh T."/>
            <person name="Ohkuma M."/>
        </authorList>
    </citation>
    <scope>NUCLEOTIDE SEQUENCE [LARGE SCALE GENOMIC DNA]</scope>
    <source>
        <strain evidence="2 3">OYT1</strain>
    </source>
</reference>
<dbReference type="AlphaFoldDB" id="A0A2Z6GC53"/>
<dbReference type="STRING" id="1188319.OYT1_02583"/>
<keyword evidence="3" id="KW-1185">Reference proteome</keyword>
<gene>
    <name evidence="2" type="ORF">OYT1_ch1512</name>
</gene>
<accession>A0A2Z6GC53</accession>
<dbReference type="Pfam" id="PF00085">
    <property type="entry name" value="Thioredoxin"/>
    <property type="match status" value="1"/>
</dbReference>
<evidence type="ECO:0000313" key="2">
    <source>
        <dbReference type="EMBL" id="BBE51066.1"/>
    </source>
</evidence>
<dbReference type="OrthoDB" id="9790390at2"/>
<proteinExistence type="predicted"/>
<dbReference type="RefSeq" id="WP_062627681.1">
    <property type="nucleotide sequence ID" value="NZ_AP018738.1"/>
</dbReference>
<dbReference type="PANTHER" id="PTHR45663:SF11">
    <property type="entry name" value="GEO12009P1"/>
    <property type="match status" value="1"/>
</dbReference>